<dbReference type="AlphaFoldDB" id="A0A9J6RFI1"/>
<feature type="transmembrane region" description="Helical" evidence="1">
    <location>
        <begin position="286"/>
        <end position="307"/>
    </location>
</feature>
<dbReference type="Proteomes" id="UP001084197">
    <property type="component" value="Unassembled WGS sequence"/>
</dbReference>
<evidence type="ECO:0000313" key="2">
    <source>
        <dbReference type="EMBL" id="MCZ0704156.1"/>
    </source>
</evidence>
<keyword evidence="1" id="KW-0472">Membrane</keyword>
<feature type="transmembrane region" description="Helical" evidence="1">
    <location>
        <begin position="542"/>
        <end position="567"/>
    </location>
</feature>
<proteinExistence type="predicted"/>
<keyword evidence="3" id="KW-1185">Reference proteome</keyword>
<feature type="transmembrane region" description="Helical" evidence="1">
    <location>
        <begin position="623"/>
        <end position="644"/>
    </location>
</feature>
<evidence type="ECO:0000313" key="3">
    <source>
        <dbReference type="Proteomes" id="UP001084197"/>
    </source>
</evidence>
<comment type="caution">
    <text evidence="2">The sequence shown here is derived from an EMBL/GenBank/DDBJ whole genome shotgun (WGS) entry which is preliminary data.</text>
</comment>
<sequence>MVNPKKLVFFSLIFFIGFTIIGDAYIYFLDGKIAESDFKYTTGIKDEDLNQEYLHDLKKYGKELDLRIYVLKSTVNSKNAASYTIYSTDENKPYFKNRILVDNDVSVFKSLISGKRKVIFKSFHDLTTEIGEENYYVFGKKENVEILRSKTIDKYGMSKPEENNYPNDAVFMLISSWIFLFIIIFLTVFFEVNNSRKEVLIKYLNGSEKKDIICSLMINNSISIASSALIGMLFAQMITESFKFTLISCLAVSGIIIFSNSLYFRLYNLDVKKTFVKSFYTLGNKILALILLFIITVTLIITLTINLKSIHDAALTINQEDDWKEFYDYDNIFFLFKDLSPTTNFDTDKLHASNFYNDNLNKYQIFLSFDFSNNGGVASSMTDTNESFIYLNKYAKNSIEHLAIDLNKLKDNRYYIISRYTNKELKEKNIFDPIASNEITNLLQSNTGNFETIFIEDSYELLVYDINISNLADNYKKNPIIILDTHDKFPSNLMTSYIFNSLVNFKNHNNFETFITEIGYENETFYKNNIKDLYLEKRNEKILILLINIILSIMILILFNVSLSTIFNADFNSRSVEIALFKVLGKTLFQRYKGIFKILIGALISGIITAFSGKFFFYQFSLVYILAASFIVLINTIIILLFFINKYEKISIPRVLKGGV</sequence>
<reference evidence="2" key="1">
    <citation type="submission" date="2022-11" db="EMBL/GenBank/DDBJ databases">
        <title>WGS of Natronobacillus azotifigens 24KS-1, an anaerobic diazotrophic haloalkaliphile from soda-rich habitats.</title>
        <authorList>
            <person name="Sorokin D.Y."/>
            <person name="Merkel A.Y."/>
        </authorList>
    </citation>
    <scope>NUCLEOTIDE SEQUENCE</scope>
    <source>
        <strain evidence="2">24KS-1</strain>
    </source>
</reference>
<feature type="transmembrane region" description="Helical" evidence="1">
    <location>
        <begin position="7"/>
        <end position="28"/>
    </location>
</feature>
<keyword evidence="1" id="KW-0812">Transmembrane</keyword>
<organism evidence="2 3">
    <name type="scientific">Natronobacillus azotifigens</name>
    <dbReference type="NCBI Taxonomy" id="472978"/>
    <lineage>
        <taxon>Bacteria</taxon>
        <taxon>Bacillati</taxon>
        <taxon>Bacillota</taxon>
        <taxon>Bacilli</taxon>
        <taxon>Bacillales</taxon>
        <taxon>Bacillaceae</taxon>
        <taxon>Natronobacillus</taxon>
    </lineage>
</organism>
<feature type="transmembrane region" description="Helical" evidence="1">
    <location>
        <begin position="595"/>
        <end position="617"/>
    </location>
</feature>
<dbReference type="InterPro" id="IPR023298">
    <property type="entry name" value="ATPase_P-typ_TM_dom_sf"/>
</dbReference>
<keyword evidence="1" id="KW-1133">Transmembrane helix</keyword>
<evidence type="ECO:0008006" key="4">
    <source>
        <dbReference type="Google" id="ProtNLM"/>
    </source>
</evidence>
<dbReference type="SUPFAM" id="SSF81665">
    <property type="entry name" value="Calcium ATPase, transmembrane domain M"/>
    <property type="match status" value="1"/>
</dbReference>
<evidence type="ECO:0000256" key="1">
    <source>
        <dbReference type="SAM" id="Phobius"/>
    </source>
</evidence>
<name>A0A9J6RFI1_9BACI</name>
<dbReference type="RefSeq" id="WP_268780924.1">
    <property type="nucleotide sequence ID" value="NZ_JAPRAT010000029.1"/>
</dbReference>
<feature type="transmembrane region" description="Helical" evidence="1">
    <location>
        <begin position="213"/>
        <end position="238"/>
    </location>
</feature>
<accession>A0A9J6RFI1</accession>
<protein>
    <recommendedName>
        <fullName evidence="4">DUF1430 domain-containing protein</fullName>
    </recommendedName>
</protein>
<gene>
    <name evidence="2" type="ORF">OWO01_13155</name>
</gene>
<feature type="transmembrane region" description="Helical" evidence="1">
    <location>
        <begin position="244"/>
        <end position="266"/>
    </location>
</feature>
<dbReference type="EMBL" id="JAPRAT010000029">
    <property type="protein sequence ID" value="MCZ0704156.1"/>
    <property type="molecule type" value="Genomic_DNA"/>
</dbReference>
<feature type="transmembrane region" description="Helical" evidence="1">
    <location>
        <begin position="169"/>
        <end position="192"/>
    </location>
</feature>